<dbReference type="Proteomes" id="UP001166286">
    <property type="component" value="Unassembled WGS sequence"/>
</dbReference>
<accession>A0AA39R1K3</accession>
<dbReference type="PANTHER" id="PTHR10039:SF5">
    <property type="entry name" value="NACHT DOMAIN-CONTAINING PROTEIN"/>
    <property type="match status" value="1"/>
</dbReference>
<evidence type="ECO:0000256" key="1">
    <source>
        <dbReference type="ARBA" id="ARBA00022737"/>
    </source>
</evidence>
<feature type="domain" description="DUF7791" evidence="5">
    <location>
        <begin position="536"/>
        <end position="677"/>
    </location>
</feature>
<reference evidence="6" key="1">
    <citation type="submission" date="2023-03" db="EMBL/GenBank/DDBJ databases">
        <title>Complete genome of Cladonia borealis.</title>
        <authorList>
            <person name="Park H."/>
        </authorList>
    </citation>
    <scope>NUCLEOTIDE SEQUENCE</scope>
    <source>
        <strain evidence="6">ANT050790</strain>
    </source>
</reference>
<dbReference type="EMBL" id="JAFEKC020000012">
    <property type="protein sequence ID" value="KAK0511939.1"/>
    <property type="molecule type" value="Genomic_DNA"/>
</dbReference>
<proteinExistence type="predicted"/>
<feature type="compositionally biased region" description="Acidic residues" evidence="2">
    <location>
        <begin position="1106"/>
        <end position="1120"/>
    </location>
</feature>
<evidence type="ECO:0000259" key="4">
    <source>
        <dbReference type="Pfam" id="PF24883"/>
    </source>
</evidence>
<sequence>MDPITGIGLAASVIQLVTFGISAAQTCKEFYEKGALDDHSQVDYVANHLGSLAVSIQQSLQKPSSRSLGLSQEEKELVDLSQKCQSCSQKLQHELRKLRGSPASIVLAASKAARALWKKNSIEKIQRELESYRLTLETSLLSRLSRRFDAQALKSDERFASLDKSLQYIIECLANSETTLATISVQEAEQTRQYIATQVGRLESLHVDNRRFEEVTRSLFYPEIFSRQEQVEHVFDGIESSYDWIFDKPRTREMDASNHNPHTSAPLWDDFARWLSSGHGIYWVNGKAGSGKSTLMNHICSHKRRLELLQEWSPHRQLLTPSFFFWNSGSRQQKTIDGLLRSLIYQMLTKCRQLIACFKDTPIHAWTESRLRNFLFDLLRQTQIDVAICMFIDGLDEFDGDYDRVIEMITNLSDQRHVKICVSSRPLLAFKKAFRGKPCLRLQDLTFNTIREYTEKRLSHLVQQQVYSNRKTQQRAKELLRMVVERADGVFLWAVIATSQVREGLQGMVDLDELAQAIYVLPPELENLFTLVLKRIKLAFRRDAAKFLQIVLYEDERLGFDLCRLHFISSQQELQDAPFVYEDIAMSELTKACRTLENRLLSHTAGLLELTPRAECAQTYCKRKDWDPISFTRVDFIHQTVRDFLVDNNEAKSFLSDYGLGEAQLHTCVARGTLAHLGQHSQGDAVMYEDWPHPMLTPFENMLRDVSWAERLSGGAQSKFMQSLDYASLVRGYTVTNNPKLFDGPHRAYWKNGAGTLVDIVGMAAAVGMTIYVCEQLGLSVSSAGYSPSLPDLDKYSTSSARPRCLSWVRADQSTDITPRADTLFCPPVNRQALSKCLRWEEDTHANSCPENQTENNSLVESYILCCCDIEGPLGGLDLVRMLLNAGANPMVRVRPMDWKSPYCIGADGARSFWESWLLDLYNMRYIYMNVNGKSGGLLLGQGPSYRRLALSDVFDVTKALLANGADINAHINRQTEYSKYYQDFLKRPGLAGHIKPLMSGSAMFLLEECFNKEPEFQRFAVAIRPLVKTPTRKLWGISDAVERGYGSGVEAILPSADESKLWPLIEKWEDTGHEKDRVALVTALEQIWEVLRSNLERMPDRTRDSDEESDEESEEELEEEIMVSRMLLGTQFRC</sequence>
<comment type="caution">
    <text evidence="6">The sequence shown here is derived from an EMBL/GenBank/DDBJ whole genome shotgun (WGS) entry which is preliminary data.</text>
</comment>
<dbReference type="InterPro" id="IPR056884">
    <property type="entry name" value="NPHP3-like_N"/>
</dbReference>
<evidence type="ECO:0000313" key="6">
    <source>
        <dbReference type="EMBL" id="KAK0511939.1"/>
    </source>
</evidence>
<gene>
    <name evidence="6" type="ORF">JMJ35_005789</name>
</gene>
<evidence type="ECO:0000313" key="7">
    <source>
        <dbReference type="Proteomes" id="UP001166286"/>
    </source>
</evidence>
<feature type="domain" description="Nephrocystin 3-like N-terminal" evidence="4">
    <location>
        <begin position="270"/>
        <end position="425"/>
    </location>
</feature>
<dbReference type="Gene3D" id="3.40.50.300">
    <property type="entry name" value="P-loop containing nucleotide triphosphate hydrolases"/>
    <property type="match status" value="1"/>
</dbReference>
<dbReference type="InterPro" id="IPR056693">
    <property type="entry name" value="DUF7791"/>
</dbReference>
<evidence type="ECO:0000256" key="2">
    <source>
        <dbReference type="SAM" id="MobiDB-lite"/>
    </source>
</evidence>
<keyword evidence="1" id="KW-0677">Repeat</keyword>
<feature type="chain" id="PRO_5041257048" description="NACHT domain-containing protein" evidence="3">
    <location>
        <begin position="25"/>
        <end position="1135"/>
    </location>
</feature>
<dbReference type="PANTHER" id="PTHR10039">
    <property type="entry name" value="AMELOGENIN"/>
    <property type="match status" value="1"/>
</dbReference>
<evidence type="ECO:0000259" key="5">
    <source>
        <dbReference type="Pfam" id="PF25053"/>
    </source>
</evidence>
<feature type="region of interest" description="Disordered" evidence="2">
    <location>
        <begin position="1100"/>
        <end position="1120"/>
    </location>
</feature>
<dbReference type="Pfam" id="PF24883">
    <property type="entry name" value="NPHP3_N"/>
    <property type="match status" value="1"/>
</dbReference>
<evidence type="ECO:0000256" key="3">
    <source>
        <dbReference type="SAM" id="SignalP"/>
    </source>
</evidence>
<dbReference type="InterPro" id="IPR027417">
    <property type="entry name" value="P-loop_NTPase"/>
</dbReference>
<name>A0AA39R1K3_9LECA</name>
<dbReference type="Pfam" id="PF25053">
    <property type="entry name" value="DUF7791"/>
    <property type="match status" value="1"/>
</dbReference>
<dbReference type="SUPFAM" id="SSF52540">
    <property type="entry name" value="P-loop containing nucleoside triphosphate hydrolases"/>
    <property type="match status" value="1"/>
</dbReference>
<keyword evidence="3" id="KW-0732">Signal</keyword>
<dbReference type="AlphaFoldDB" id="A0AA39R1K3"/>
<keyword evidence="7" id="KW-1185">Reference proteome</keyword>
<organism evidence="6 7">
    <name type="scientific">Cladonia borealis</name>
    <dbReference type="NCBI Taxonomy" id="184061"/>
    <lineage>
        <taxon>Eukaryota</taxon>
        <taxon>Fungi</taxon>
        <taxon>Dikarya</taxon>
        <taxon>Ascomycota</taxon>
        <taxon>Pezizomycotina</taxon>
        <taxon>Lecanoromycetes</taxon>
        <taxon>OSLEUM clade</taxon>
        <taxon>Lecanoromycetidae</taxon>
        <taxon>Lecanorales</taxon>
        <taxon>Lecanorineae</taxon>
        <taxon>Cladoniaceae</taxon>
        <taxon>Cladonia</taxon>
    </lineage>
</organism>
<evidence type="ECO:0008006" key="8">
    <source>
        <dbReference type="Google" id="ProtNLM"/>
    </source>
</evidence>
<protein>
    <recommendedName>
        <fullName evidence="8">NACHT domain-containing protein</fullName>
    </recommendedName>
</protein>
<feature type="signal peptide" evidence="3">
    <location>
        <begin position="1"/>
        <end position="24"/>
    </location>
</feature>